<feature type="transmembrane region" description="Helical" evidence="1">
    <location>
        <begin position="46"/>
        <end position="67"/>
    </location>
</feature>
<feature type="transmembrane region" description="Helical" evidence="1">
    <location>
        <begin position="134"/>
        <end position="153"/>
    </location>
</feature>
<dbReference type="InterPro" id="IPR037185">
    <property type="entry name" value="EmrE-like"/>
</dbReference>
<organism evidence="2 3">
    <name type="scientific">Tomitella cavernea</name>
    <dbReference type="NCBI Taxonomy" id="1387982"/>
    <lineage>
        <taxon>Bacteria</taxon>
        <taxon>Bacillati</taxon>
        <taxon>Actinomycetota</taxon>
        <taxon>Actinomycetes</taxon>
        <taxon>Mycobacteriales</taxon>
        <taxon>Tomitella</taxon>
    </lineage>
</organism>
<reference evidence="3" key="1">
    <citation type="journal article" date="2019" name="Int. J. Syst. Evol. Microbiol.">
        <title>The Global Catalogue of Microorganisms (GCM) 10K type strain sequencing project: providing services to taxonomists for standard genome sequencing and annotation.</title>
        <authorList>
            <consortium name="The Broad Institute Genomics Platform"/>
            <consortium name="The Broad Institute Genome Sequencing Center for Infectious Disease"/>
            <person name="Wu L."/>
            <person name="Ma J."/>
        </authorList>
    </citation>
    <scope>NUCLEOTIDE SEQUENCE [LARGE SCALE GENOMIC DNA]</scope>
    <source>
        <strain evidence="3">JCM 18542</strain>
    </source>
</reference>
<keyword evidence="1" id="KW-0472">Membrane</keyword>
<keyword evidence="1" id="KW-0812">Transmembrane</keyword>
<keyword evidence="3" id="KW-1185">Reference proteome</keyword>
<dbReference type="PANTHER" id="PTHR40761:SF1">
    <property type="entry name" value="CONSERVED INTEGRAL MEMBRANE ALANINE VALINE AND LEUCINE RICH PROTEIN-RELATED"/>
    <property type="match status" value="1"/>
</dbReference>
<dbReference type="Proteomes" id="UP001500839">
    <property type="component" value="Unassembled WGS sequence"/>
</dbReference>
<comment type="caution">
    <text evidence="2">The sequence shown here is derived from an EMBL/GenBank/DDBJ whole genome shotgun (WGS) entry which is preliminary data.</text>
</comment>
<feature type="transmembrane region" description="Helical" evidence="1">
    <location>
        <begin position="105"/>
        <end position="122"/>
    </location>
</feature>
<evidence type="ECO:0008006" key="4">
    <source>
        <dbReference type="Google" id="ProtNLM"/>
    </source>
</evidence>
<name>A0ABP9CZU1_9ACTN</name>
<feature type="transmembrane region" description="Helical" evidence="1">
    <location>
        <begin position="255"/>
        <end position="275"/>
    </location>
</feature>
<feature type="transmembrane region" description="Helical" evidence="1">
    <location>
        <begin position="73"/>
        <end position="93"/>
    </location>
</feature>
<feature type="transmembrane region" description="Helical" evidence="1">
    <location>
        <begin position="200"/>
        <end position="220"/>
    </location>
</feature>
<dbReference type="SUPFAM" id="SSF103481">
    <property type="entry name" value="Multidrug resistance efflux transporter EmrE"/>
    <property type="match status" value="1"/>
</dbReference>
<accession>A0ABP9CZU1</accession>
<feature type="transmembrane region" description="Helical" evidence="1">
    <location>
        <begin position="160"/>
        <end position="180"/>
    </location>
</feature>
<protein>
    <recommendedName>
        <fullName evidence="4">DMT family transporter</fullName>
    </recommendedName>
</protein>
<proteinExistence type="predicted"/>
<keyword evidence="1" id="KW-1133">Transmembrane helix</keyword>
<dbReference type="Gene3D" id="1.10.3730.20">
    <property type="match status" value="2"/>
</dbReference>
<gene>
    <name evidence="2" type="ORF">GCM10023353_34830</name>
</gene>
<evidence type="ECO:0000256" key="1">
    <source>
        <dbReference type="SAM" id="Phobius"/>
    </source>
</evidence>
<dbReference type="RefSeq" id="WP_200172297.1">
    <property type="nucleotide sequence ID" value="NZ_BAABKQ010000001.1"/>
</dbReference>
<dbReference type="EMBL" id="BAABKQ010000001">
    <property type="protein sequence ID" value="GAA4823196.1"/>
    <property type="molecule type" value="Genomic_DNA"/>
</dbReference>
<evidence type="ECO:0000313" key="3">
    <source>
        <dbReference type="Proteomes" id="UP001500839"/>
    </source>
</evidence>
<sequence>MLVYALAILTAAVNAAASVLQRAANRKRPADELFHPRLIARILREPMWFAGLAAMIGSFVLMAAALASGPIVVVEPLLMLDLPFTLVIARVFFGRRTRAGEWRAVAAITVGLAALLFLLAPAGGDAADVPGRTWLIGLGASTGFIAAFTVLGARAPVGSLARPALLSLAAGTGFGVTTVLTKAFTTDLVDGGMAGAFTTWHVYGLLAAGALAFFLLQVTFGSGPLIAAQPGLTGTEPVVSMIWGVVVFGEQVRGGWYPALAVPAVALIAAGVAVLGRSFATAAAGGRG</sequence>
<evidence type="ECO:0000313" key="2">
    <source>
        <dbReference type="EMBL" id="GAA4823196.1"/>
    </source>
</evidence>
<feature type="transmembrane region" description="Helical" evidence="1">
    <location>
        <begin position="232"/>
        <end position="249"/>
    </location>
</feature>
<dbReference type="PANTHER" id="PTHR40761">
    <property type="entry name" value="CONSERVED INTEGRAL MEMBRANE ALANINE VALINE AND LEUCINE RICH PROTEIN-RELATED"/>
    <property type="match status" value="1"/>
</dbReference>
<dbReference type="NCBIfam" id="NF038012">
    <property type="entry name" value="DMT_1"/>
    <property type="match status" value="1"/>
</dbReference>